<organism evidence="2 3">
    <name type="scientific">Motilibacter rhizosphaerae</name>
    <dbReference type="NCBI Taxonomy" id="598652"/>
    <lineage>
        <taxon>Bacteria</taxon>
        <taxon>Bacillati</taxon>
        <taxon>Actinomycetota</taxon>
        <taxon>Actinomycetes</taxon>
        <taxon>Motilibacterales</taxon>
        <taxon>Motilibacteraceae</taxon>
        <taxon>Motilibacter</taxon>
    </lineage>
</organism>
<dbReference type="EMBL" id="SGXD01000002">
    <property type="protein sequence ID" value="RZS90189.1"/>
    <property type="molecule type" value="Genomic_DNA"/>
</dbReference>
<name>A0A4V2F4R0_9ACTN</name>
<dbReference type="InterPro" id="IPR017523">
    <property type="entry name" value="Rv3268"/>
</dbReference>
<dbReference type="AlphaFoldDB" id="A0A4V2F4R0"/>
<reference evidence="2 3" key="1">
    <citation type="submission" date="2019-02" db="EMBL/GenBank/DDBJ databases">
        <title>Genomic Encyclopedia of Type Strains, Phase IV (KMG-IV): sequencing the most valuable type-strain genomes for metagenomic binning, comparative biology and taxonomic classification.</title>
        <authorList>
            <person name="Goeker M."/>
        </authorList>
    </citation>
    <scope>NUCLEOTIDE SEQUENCE [LARGE SCALE GENOMIC DNA]</scope>
    <source>
        <strain evidence="2 3">DSM 45622</strain>
    </source>
</reference>
<evidence type="ECO:0000313" key="3">
    <source>
        <dbReference type="Proteomes" id="UP000293638"/>
    </source>
</evidence>
<dbReference type="SUPFAM" id="SSF56801">
    <property type="entry name" value="Acetyl-CoA synthetase-like"/>
    <property type="match status" value="1"/>
</dbReference>
<comment type="caution">
    <text evidence="2">The sequence shown here is derived from an EMBL/GenBank/DDBJ whole genome shotgun (WGS) entry which is preliminary data.</text>
</comment>
<dbReference type="InterPro" id="IPR000873">
    <property type="entry name" value="AMP-dep_synth/lig_dom"/>
</dbReference>
<dbReference type="InterPro" id="IPR042099">
    <property type="entry name" value="ANL_N_sf"/>
</dbReference>
<dbReference type="NCBIfam" id="TIGR03089">
    <property type="entry name" value="TIGR03089 family protein"/>
    <property type="match status" value="1"/>
</dbReference>
<feature type="domain" description="AMP-dependent synthetase/ligase" evidence="1">
    <location>
        <begin position="16"/>
        <end position="98"/>
    </location>
</feature>
<dbReference type="Gene3D" id="3.40.50.12780">
    <property type="entry name" value="N-terminal domain of ligase-like"/>
    <property type="match status" value="1"/>
</dbReference>
<proteinExistence type="predicted"/>
<accession>A0A4V2F4R0</accession>
<evidence type="ECO:0000259" key="1">
    <source>
        <dbReference type="Pfam" id="PF00501"/>
    </source>
</evidence>
<gene>
    <name evidence="2" type="ORF">EV189_1973</name>
</gene>
<dbReference type="OrthoDB" id="3396763at2"/>
<sequence length="228" mass="23946">MSRVATPTDLLRTALTDDPARPFLTFYDDGSDERIELSVRTFDNWVAKTANHLQDELALSAGSTLALALPTHWQAAVWLQACWALGVVVHPVPEDAPLPAADATVVAEPASGDVALTLRPALLAGREVLGSADVFVPYAPVGPDEAALVLDGRTWSREELGELGAQQAQQAGIGRGARTLSTLPLHDVAGIGAALLVPLAVGGSVVLCRDADPARLDARRVTERVDAP</sequence>
<dbReference type="Proteomes" id="UP000293638">
    <property type="component" value="Unassembled WGS sequence"/>
</dbReference>
<keyword evidence="3" id="KW-1185">Reference proteome</keyword>
<protein>
    <submittedName>
        <fullName evidence="2">Uncharacterized protein (TIGR03089 family)</fullName>
    </submittedName>
</protein>
<evidence type="ECO:0000313" key="2">
    <source>
        <dbReference type="EMBL" id="RZS90189.1"/>
    </source>
</evidence>
<dbReference type="Pfam" id="PF00501">
    <property type="entry name" value="AMP-binding"/>
    <property type="match status" value="1"/>
</dbReference>